<dbReference type="PANTHER" id="PTHR43540:SF1">
    <property type="entry name" value="ISOCHORISMATASE HYDROLASE"/>
    <property type="match status" value="1"/>
</dbReference>
<organism evidence="3 4">
    <name type="scientific">Cryobacterium zhongshanensis</name>
    <dbReference type="NCBI Taxonomy" id="2928153"/>
    <lineage>
        <taxon>Bacteria</taxon>
        <taxon>Bacillati</taxon>
        <taxon>Actinomycetota</taxon>
        <taxon>Actinomycetes</taxon>
        <taxon>Micrococcales</taxon>
        <taxon>Microbacteriaceae</taxon>
        <taxon>Cryobacterium</taxon>
    </lineage>
</organism>
<dbReference type="RefSeq" id="WP_243012456.1">
    <property type="nucleotide sequence ID" value="NZ_JALGAR010000003.1"/>
</dbReference>
<dbReference type="CDD" id="cd01014">
    <property type="entry name" value="nicotinamidase_related"/>
    <property type="match status" value="1"/>
</dbReference>
<dbReference type="SUPFAM" id="SSF52499">
    <property type="entry name" value="Isochorismatase-like hydrolases"/>
    <property type="match status" value="1"/>
</dbReference>
<dbReference type="AlphaFoldDB" id="A0AA41QWL3"/>
<dbReference type="InterPro" id="IPR050272">
    <property type="entry name" value="Isochorismatase-like_hydrls"/>
</dbReference>
<gene>
    <name evidence="3" type="ORF">MQH31_13465</name>
</gene>
<proteinExistence type="predicted"/>
<dbReference type="Gene3D" id="3.40.50.850">
    <property type="entry name" value="Isochorismatase-like"/>
    <property type="match status" value="1"/>
</dbReference>
<name>A0AA41QWL3_9MICO</name>
<evidence type="ECO:0000313" key="4">
    <source>
        <dbReference type="Proteomes" id="UP001165341"/>
    </source>
</evidence>
<dbReference type="PANTHER" id="PTHR43540">
    <property type="entry name" value="PEROXYUREIDOACRYLATE/UREIDOACRYLATE AMIDOHYDROLASE-RELATED"/>
    <property type="match status" value="1"/>
</dbReference>
<feature type="domain" description="Isochorismatase-like" evidence="2">
    <location>
        <begin position="4"/>
        <end position="176"/>
    </location>
</feature>
<protein>
    <submittedName>
        <fullName evidence="3">Cysteine hydrolase</fullName>
    </submittedName>
</protein>
<sequence length="186" mass="19525">MNTGIVVIDIQKDYFPGGAYPLTGSEPAAVVARSVLDSAREIGTPVVHFQHVATEADATFFVPGTVGVEIHPLVAPVASERQFTKGSANAFIDTGLEELLRDEDIDHLVIMGMMSSMCIDATTRAALDLDFAVTVVHNACAAPSFEFEGTEVPGASVHAAFMAALRDAGADVLAAADLDLELLPAR</sequence>
<comment type="caution">
    <text evidence="3">The sequence shown here is derived from an EMBL/GenBank/DDBJ whole genome shotgun (WGS) entry which is preliminary data.</text>
</comment>
<evidence type="ECO:0000256" key="1">
    <source>
        <dbReference type="ARBA" id="ARBA00022801"/>
    </source>
</evidence>
<keyword evidence="1 3" id="KW-0378">Hydrolase</keyword>
<dbReference type="GO" id="GO:0016787">
    <property type="term" value="F:hydrolase activity"/>
    <property type="evidence" value="ECO:0007669"/>
    <property type="project" value="UniProtKB-KW"/>
</dbReference>
<dbReference type="InterPro" id="IPR036380">
    <property type="entry name" value="Isochorismatase-like_sf"/>
</dbReference>
<evidence type="ECO:0000259" key="2">
    <source>
        <dbReference type="Pfam" id="PF00857"/>
    </source>
</evidence>
<dbReference type="EMBL" id="JALGAR010000003">
    <property type="protein sequence ID" value="MCI4658814.1"/>
    <property type="molecule type" value="Genomic_DNA"/>
</dbReference>
<accession>A0AA41QWL3</accession>
<keyword evidence="4" id="KW-1185">Reference proteome</keyword>
<evidence type="ECO:0000313" key="3">
    <source>
        <dbReference type="EMBL" id="MCI4658814.1"/>
    </source>
</evidence>
<dbReference type="Pfam" id="PF00857">
    <property type="entry name" value="Isochorismatase"/>
    <property type="match status" value="1"/>
</dbReference>
<reference evidence="3" key="1">
    <citation type="submission" date="2022-03" db="EMBL/GenBank/DDBJ databases">
        <title>Cryobacterium sp. nov. strain ZS14-85, isolated from Antarctic soil.</title>
        <authorList>
            <person name="Li J."/>
            <person name="Niu G."/>
        </authorList>
    </citation>
    <scope>NUCLEOTIDE SEQUENCE</scope>
    <source>
        <strain evidence="3">ZS14-85</strain>
    </source>
</reference>
<dbReference type="InterPro" id="IPR000868">
    <property type="entry name" value="Isochorismatase-like_dom"/>
</dbReference>
<dbReference type="Proteomes" id="UP001165341">
    <property type="component" value="Unassembled WGS sequence"/>
</dbReference>